<dbReference type="EMBL" id="JBBUTG010000010">
    <property type="protein sequence ID" value="MEK8032307.1"/>
    <property type="molecule type" value="Genomic_DNA"/>
</dbReference>
<dbReference type="Proteomes" id="UP001371218">
    <property type="component" value="Unassembled WGS sequence"/>
</dbReference>
<feature type="signal peptide" evidence="2">
    <location>
        <begin position="1"/>
        <end position="18"/>
    </location>
</feature>
<evidence type="ECO:0000256" key="1">
    <source>
        <dbReference type="SAM" id="MobiDB-lite"/>
    </source>
</evidence>
<keyword evidence="2" id="KW-0732">Signal</keyword>
<protein>
    <submittedName>
        <fullName evidence="3">Uncharacterized protein</fullName>
    </submittedName>
</protein>
<proteinExistence type="predicted"/>
<sequence length="192" mass="20411">MRRSFWLMGMLIAFGAHAAGGPPAVNFSLQWRLTPWPSPPVAVVAPDSVSVSTSGPTTTAPGSVTTRTATAEPVAPRLVVRNGGQAQIALHGSDASAPPDWIWTPFGQGLQGGASRPTRRDSLWVQVQWPGGTAPAQVGFRFEQPEPDSAGSARHVDGDLLLVLDQWQEVGHWAAPDGRMGQALQLRLSRLP</sequence>
<organism evidence="3 4">
    <name type="scientific">Ideonella lacteola</name>
    <dbReference type="NCBI Taxonomy" id="2984193"/>
    <lineage>
        <taxon>Bacteria</taxon>
        <taxon>Pseudomonadati</taxon>
        <taxon>Pseudomonadota</taxon>
        <taxon>Betaproteobacteria</taxon>
        <taxon>Burkholderiales</taxon>
        <taxon>Sphaerotilaceae</taxon>
        <taxon>Ideonella</taxon>
    </lineage>
</organism>
<feature type="region of interest" description="Disordered" evidence="1">
    <location>
        <begin position="49"/>
        <end position="68"/>
    </location>
</feature>
<dbReference type="RefSeq" id="WP_341426729.1">
    <property type="nucleotide sequence ID" value="NZ_JBBUTG010000010.1"/>
</dbReference>
<name>A0ABU9BQS7_9BURK</name>
<feature type="chain" id="PRO_5047260593" evidence="2">
    <location>
        <begin position="19"/>
        <end position="192"/>
    </location>
</feature>
<reference evidence="3 4" key="1">
    <citation type="submission" date="2024-04" db="EMBL/GenBank/DDBJ databases">
        <title>Novel species of the genus Ideonella isolated from streams.</title>
        <authorList>
            <person name="Lu H."/>
        </authorList>
    </citation>
    <scope>NUCLEOTIDE SEQUENCE [LARGE SCALE GENOMIC DNA]</scope>
    <source>
        <strain evidence="3 4">DXS29W</strain>
    </source>
</reference>
<gene>
    <name evidence="3" type="ORF">AACH06_15870</name>
</gene>
<evidence type="ECO:0000313" key="3">
    <source>
        <dbReference type="EMBL" id="MEK8032307.1"/>
    </source>
</evidence>
<evidence type="ECO:0000313" key="4">
    <source>
        <dbReference type="Proteomes" id="UP001371218"/>
    </source>
</evidence>
<comment type="caution">
    <text evidence="3">The sequence shown here is derived from an EMBL/GenBank/DDBJ whole genome shotgun (WGS) entry which is preliminary data.</text>
</comment>
<keyword evidence="4" id="KW-1185">Reference proteome</keyword>
<accession>A0ABU9BQS7</accession>
<evidence type="ECO:0000256" key="2">
    <source>
        <dbReference type="SAM" id="SignalP"/>
    </source>
</evidence>